<organism evidence="9 10">
    <name type="scientific">Cryphonectria parasitica (strain ATCC 38755 / EP155)</name>
    <dbReference type="NCBI Taxonomy" id="660469"/>
    <lineage>
        <taxon>Eukaryota</taxon>
        <taxon>Fungi</taxon>
        <taxon>Dikarya</taxon>
        <taxon>Ascomycota</taxon>
        <taxon>Pezizomycotina</taxon>
        <taxon>Sordariomycetes</taxon>
        <taxon>Sordariomycetidae</taxon>
        <taxon>Diaporthales</taxon>
        <taxon>Cryphonectriaceae</taxon>
        <taxon>Cryphonectria-Endothia species complex</taxon>
        <taxon>Cryphonectria</taxon>
    </lineage>
</organism>
<dbReference type="GeneID" id="63841860"/>
<dbReference type="Proteomes" id="UP000803844">
    <property type="component" value="Unassembled WGS sequence"/>
</dbReference>
<reference evidence="9" key="1">
    <citation type="journal article" date="2020" name="Phytopathology">
        <title>Genome sequence of the chestnut blight fungus Cryphonectria parasitica EP155: A fundamental resource for an archetypical invasive plant pathogen.</title>
        <authorList>
            <person name="Crouch J.A."/>
            <person name="Dawe A."/>
            <person name="Aerts A."/>
            <person name="Barry K."/>
            <person name="Churchill A.C.L."/>
            <person name="Grimwood J."/>
            <person name="Hillman B."/>
            <person name="Milgroom M.G."/>
            <person name="Pangilinan J."/>
            <person name="Smith M."/>
            <person name="Salamov A."/>
            <person name="Schmutz J."/>
            <person name="Yadav J."/>
            <person name="Grigoriev I.V."/>
            <person name="Nuss D."/>
        </authorList>
    </citation>
    <scope>NUCLEOTIDE SEQUENCE</scope>
    <source>
        <strain evidence="9">EP155</strain>
    </source>
</reference>
<keyword evidence="2" id="KW-0813">Transport</keyword>
<keyword evidence="5 8" id="KW-0812">Transmembrane</keyword>
<dbReference type="OrthoDB" id="10254418at2759"/>
<dbReference type="Pfam" id="PF04143">
    <property type="entry name" value="Sulf_transp"/>
    <property type="match status" value="1"/>
</dbReference>
<dbReference type="RefSeq" id="XP_040778350.1">
    <property type="nucleotide sequence ID" value="XM_040924731.1"/>
</dbReference>
<evidence type="ECO:0008006" key="11">
    <source>
        <dbReference type="Google" id="ProtNLM"/>
    </source>
</evidence>
<evidence type="ECO:0000256" key="7">
    <source>
        <dbReference type="ARBA" id="ARBA00023136"/>
    </source>
</evidence>
<accession>A0A9P5CQC7</accession>
<feature type="transmembrane region" description="Helical" evidence="8">
    <location>
        <begin position="271"/>
        <end position="291"/>
    </location>
</feature>
<gene>
    <name evidence="9" type="ORF">M406DRAFT_61302</name>
</gene>
<dbReference type="AlphaFoldDB" id="A0A9P5CQC7"/>
<feature type="transmembrane region" description="Helical" evidence="8">
    <location>
        <begin position="303"/>
        <end position="328"/>
    </location>
</feature>
<feature type="transmembrane region" description="Helical" evidence="8">
    <location>
        <begin position="166"/>
        <end position="184"/>
    </location>
</feature>
<sequence>MDTIITGSAFGASLAASGMYEPYLIASQFTLQKWNMVQTFLTATGCSALTIELLRRLGHPVPPPRSWSPTGITGSPIDGNVLGGLLLGAGMSLSSSCPGMVFPQIALGIPSAPAIIAGASVGGICWSAVLRPWIAARRKQTTITNTTPPPEVSLAGFLGTRHTTALVAYGTALATIVAVVALRMPSASSPLHPVTGGLVIGAAQAVSLLLRGSLLGVSTCYEQLGDWIVWLARGRRQARPGSSAVLFAAAMAAGTWLLARLGPGWVLTETAAAGVMSPAKAFAGGFLMAVGSRMAGGCASGHGISGMALMSMSSLVTMACVFAAAIGVSRVTGV</sequence>
<dbReference type="GO" id="GO:0005886">
    <property type="term" value="C:plasma membrane"/>
    <property type="evidence" value="ECO:0007669"/>
    <property type="project" value="UniProtKB-SubCell"/>
</dbReference>
<dbReference type="EMBL" id="MU032346">
    <property type="protein sequence ID" value="KAF3767389.1"/>
    <property type="molecule type" value="Genomic_DNA"/>
</dbReference>
<feature type="transmembrane region" description="Helical" evidence="8">
    <location>
        <begin position="105"/>
        <end position="130"/>
    </location>
</feature>
<evidence type="ECO:0000256" key="3">
    <source>
        <dbReference type="ARBA" id="ARBA00022475"/>
    </source>
</evidence>
<evidence type="ECO:0000256" key="5">
    <source>
        <dbReference type="ARBA" id="ARBA00022692"/>
    </source>
</evidence>
<evidence type="ECO:0000256" key="8">
    <source>
        <dbReference type="SAM" id="Phobius"/>
    </source>
</evidence>
<evidence type="ECO:0000313" key="9">
    <source>
        <dbReference type="EMBL" id="KAF3767389.1"/>
    </source>
</evidence>
<comment type="caution">
    <text evidence="9">The sequence shown here is derived from an EMBL/GenBank/DDBJ whole genome shotgun (WGS) entry which is preliminary data.</text>
</comment>
<evidence type="ECO:0000256" key="2">
    <source>
        <dbReference type="ARBA" id="ARBA00022448"/>
    </source>
</evidence>
<keyword evidence="3" id="KW-1003">Cell membrane</keyword>
<feature type="transmembrane region" description="Helical" evidence="8">
    <location>
        <begin position="241"/>
        <end position="259"/>
    </location>
</feature>
<comment type="subcellular location">
    <subcellularLocation>
        <location evidence="1">Cell inner membrane</location>
        <topology evidence="1">Multi-pass membrane protein</topology>
    </subcellularLocation>
</comment>
<proteinExistence type="predicted"/>
<keyword evidence="6 8" id="KW-1133">Transmembrane helix</keyword>
<dbReference type="PANTHER" id="PTHR30574">
    <property type="entry name" value="INNER MEMBRANE PROTEIN YEDE"/>
    <property type="match status" value="1"/>
</dbReference>
<feature type="transmembrane region" description="Helical" evidence="8">
    <location>
        <begin position="196"/>
        <end position="221"/>
    </location>
</feature>
<protein>
    <recommendedName>
        <fullName evidence="11">Sulphur transport domain-containing protein</fullName>
    </recommendedName>
</protein>
<keyword evidence="10" id="KW-1185">Reference proteome</keyword>
<dbReference type="PANTHER" id="PTHR30574:SF1">
    <property type="entry name" value="SULPHUR TRANSPORT DOMAIN-CONTAINING PROTEIN"/>
    <property type="match status" value="1"/>
</dbReference>
<evidence type="ECO:0000256" key="1">
    <source>
        <dbReference type="ARBA" id="ARBA00004429"/>
    </source>
</evidence>
<evidence type="ECO:0000256" key="4">
    <source>
        <dbReference type="ARBA" id="ARBA00022519"/>
    </source>
</evidence>
<evidence type="ECO:0000256" key="6">
    <source>
        <dbReference type="ARBA" id="ARBA00022989"/>
    </source>
</evidence>
<dbReference type="InterPro" id="IPR007272">
    <property type="entry name" value="Sulf_transp_TsuA/YedE"/>
</dbReference>
<name>A0A9P5CQC7_CRYP1</name>
<keyword evidence="4" id="KW-0997">Cell inner membrane</keyword>
<keyword evidence="7 8" id="KW-0472">Membrane</keyword>
<evidence type="ECO:0000313" key="10">
    <source>
        <dbReference type="Proteomes" id="UP000803844"/>
    </source>
</evidence>